<evidence type="ECO:0000313" key="2">
    <source>
        <dbReference type="EMBL" id="KAJ4019550.1"/>
    </source>
</evidence>
<feature type="region of interest" description="Disordered" evidence="1">
    <location>
        <begin position="380"/>
        <end position="426"/>
    </location>
</feature>
<evidence type="ECO:0000256" key="1">
    <source>
        <dbReference type="SAM" id="MobiDB-lite"/>
    </source>
</evidence>
<feature type="compositionally biased region" description="Polar residues" evidence="1">
    <location>
        <begin position="18"/>
        <end position="36"/>
    </location>
</feature>
<name>A0A9W8PW54_9HYPO</name>
<protein>
    <submittedName>
        <fullName evidence="2">Uncharacterized protein</fullName>
    </submittedName>
</protein>
<gene>
    <name evidence="2" type="ORF">NW766_003284</name>
</gene>
<dbReference type="Proteomes" id="UP001152130">
    <property type="component" value="Unassembled WGS sequence"/>
</dbReference>
<feature type="region of interest" description="Disordered" evidence="1">
    <location>
        <begin position="288"/>
        <end position="312"/>
    </location>
</feature>
<comment type="caution">
    <text evidence="2">The sequence shown here is derived from an EMBL/GenBank/DDBJ whole genome shotgun (WGS) entry which is preliminary data.</text>
</comment>
<organism evidence="2 3">
    <name type="scientific">Fusarium irregulare</name>
    <dbReference type="NCBI Taxonomy" id="2494466"/>
    <lineage>
        <taxon>Eukaryota</taxon>
        <taxon>Fungi</taxon>
        <taxon>Dikarya</taxon>
        <taxon>Ascomycota</taxon>
        <taxon>Pezizomycotina</taxon>
        <taxon>Sordariomycetes</taxon>
        <taxon>Hypocreomycetidae</taxon>
        <taxon>Hypocreales</taxon>
        <taxon>Nectriaceae</taxon>
        <taxon>Fusarium</taxon>
        <taxon>Fusarium incarnatum-equiseti species complex</taxon>
    </lineage>
</organism>
<dbReference type="EMBL" id="JAPDHF010000004">
    <property type="protein sequence ID" value="KAJ4019550.1"/>
    <property type="molecule type" value="Genomic_DNA"/>
</dbReference>
<evidence type="ECO:0000313" key="3">
    <source>
        <dbReference type="Proteomes" id="UP001152130"/>
    </source>
</evidence>
<dbReference type="OrthoDB" id="10469156at2759"/>
<feature type="compositionally biased region" description="Low complexity" evidence="1">
    <location>
        <begin position="300"/>
        <end position="310"/>
    </location>
</feature>
<dbReference type="AlphaFoldDB" id="A0A9W8PW54"/>
<sequence length="632" mass="70259">MSPAAPEKGDFWTYNMRVPNTPSFPSRSQSPAMDNRSSPEMKTERDHHSYVERLFDKWYSSPEETLRLLGYPISTAKAIDRINLREALDFDDVEEFALAINDPRAPIDGFLFTPRLLHTLGDDPRAVWYGRHTLFLVGEIASYSLLHWDRNYPHYIAHYDPQGLDGFICPAVVQSLVKATFHQQGCPDLPIKSMECPRSDRIESGFYSLYFAQALLINKPIPDQPLPEPFIQMIQDFHRNPAPLTSNIVPMRPIRWTATGPLEWWMPDAKMSSASSTASDMVEGVVDPVQGTMPSPSPTPSAKASSTSSTEPCPWKEPCFVASYPEQSVDSGQGTMSSLIPVLQGDSSCVSSSGRVLLPASLSGQESPFPRACLPFRSAPTNSGAFPETSPTNGPSAKGKEPATASTKGSSVQQKESEASVTIGPSPKRKECQVRLYKEVKAELQDMNLALLKANFELRVVAAAVLIARCRLGRKDFSVSDFKRGMDACNFTKVELTKACDQIPIFISPALRESIINGDLRFEQSDMGGFTRDSHDDLLSPARFTETKRLEEELRVKKEAQQEAANGYTKARMKKVFLDDAWSGALWKPMTETLMKNLEDLFGSRDFLSYVKGHDYHGRAGDNDKKGFSQKA</sequence>
<proteinExistence type="predicted"/>
<keyword evidence="3" id="KW-1185">Reference proteome</keyword>
<accession>A0A9W8PW54</accession>
<feature type="compositionally biased region" description="Polar residues" evidence="1">
    <location>
        <begin position="404"/>
        <end position="414"/>
    </location>
</feature>
<feature type="compositionally biased region" description="Polar residues" evidence="1">
    <location>
        <begin position="380"/>
        <end position="395"/>
    </location>
</feature>
<reference evidence="2" key="1">
    <citation type="submission" date="2022-10" db="EMBL/GenBank/DDBJ databases">
        <title>Fusarium specimens isolated from Avocado Roots.</title>
        <authorList>
            <person name="Stajich J."/>
            <person name="Roper C."/>
            <person name="Heimlech-Rivalta G."/>
        </authorList>
    </citation>
    <scope>NUCLEOTIDE SEQUENCE</scope>
    <source>
        <strain evidence="2">CF00143</strain>
    </source>
</reference>
<feature type="region of interest" description="Disordered" evidence="1">
    <location>
        <begin position="1"/>
        <end position="45"/>
    </location>
</feature>